<feature type="binding site" evidence="3">
    <location>
        <position position="86"/>
    </location>
    <ligand>
        <name>Cu cation</name>
        <dbReference type="ChEBI" id="CHEBI:23378"/>
    </ligand>
</feature>
<dbReference type="EMBL" id="LT907988">
    <property type="protein sequence ID" value="SOE46480.1"/>
    <property type="molecule type" value="Genomic_DNA"/>
</dbReference>
<feature type="domain" description="Thioredoxin" evidence="5">
    <location>
        <begin position="34"/>
        <end position="208"/>
    </location>
</feature>
<feature type="binding site" evidence="3">
    <location>
        <position position="174"/>
    </location>
    <ligand>
        <name>Cu cation</name>
        <dbReference type="ChEBI" id="CHEBI:23378"/>
    </ligand>
</feature>
<dbReference type="InterPro" id="IPR013766">
    <property type="entry name" value="Thioredoxin_domain"/>
</dbReference>
<dbReference type="KEGG" id="odi:ODI_R0317"/>
<keyword evidence="2 3" id="KW-0186">Copper</keyword>
<keyword evidence="3" id="KW-0479">Metal-binding</keyword>
<dbReference type="Pfam" id="PF02630">
    <property type="entry name" value="SCO1-SenC"/>
    <property type="match status" value="1"/>
</dbReference>
<dbReference type="CDD" id="cd02968">
    <property type="entry name" value="SCO"/>
    <property type="match status" value="1"/>
</dbReference>
<dbReference type="Gene3D" id="3.40.30.10">
    <property type="entry name" value="Glutaredoxin"/>
    <property type="match status" value="1"/>
</dbReference>
<dbReference type="AlphaFoldDB" id="A0A1C3K4D2"/>
<evidence type="ECO:0000256" key="1">
    <source>
        <dbReference type="ARBA" id="ARBA00010996"/>
    </source>
</evidence>
<name>A0A1C3K4D2_9BURK</name>
<dbReference type="InterPro" id="IPR036249">
    <property type="entry name" value="Thioredoxin-like_sf"/>
</dbReference>
<dbReference type="PANTHER" id="PTHR12151">
    <property type="entry name" value="ELECTRON TRANSPORT PROTIN SCO1/SENC FAMILY MEMBER"/>
    <property type="match status" value="1"/>
</dbReference>
<evidence type="ECO:0000256" key="3">
    <source>
        <dbReference type="PIRSR" id="PIRSR603782-1"/>
    </source>
</evidence>
<dbReference type="GO" id="GO:0046872">
    <property type="term" value="F:metal ion binding"/>
    <property type="evidence" value="ECO:0007669"/>
    <property type="project" value="UniProtKB-KW"/>
</dbReference>
<dbReference type="Proteomes" id="UP000078558">
    <property type="component" value="Chromosome I"/>
</dbReference>
<organism evidence="6 8">
    <name type="scientific">Orrella dioscoreae</name>
    <dbReference type="NCBI Taxonomy" id="1851544"/>
    <lineage>
        <taxon>Bacteria</taxon>
        <taxon>Pseudomonadati</taxon>
        <taxon>Pseudomonadota</taxon>
        <taxon>Betaproteobacteria</taxon>
        <taxon>Burkholderiales</taxon>
        <taxon>Alcaligenaceae</taxon>
        <taxon>Orrella</taxon>
    </lineage>
</organism>
<reference evidence="6 8" key="1">
    <citation type="submission" date="2016-06" db="EMBL/GenBank/DDBJ databases">
        <authorList>
            <person name="Kjaerup R.B."/>
            <person name="Dalgaard T.S."/>
            <person name="Juul-Madsen H.R."/>
        </authorList>
    </citation>
    <scope>NUCLEOTIDE SEQUENCE [LARGE SCALE GENOMIC DNA]</scope>
    <source>
        <strain evidence="6">Orrdi1</strain>
    </source>
</reference>
<sequence length="208" mass="22073">MAAAALAAFMSSPHPSRRAVLRAALALGAAAVLSACGQDRPAFQGSDITGTNLGKDLSLVGTDGKTKTLADYSGKVVVAFFGFTQCPDVCPTALAQLAQVMQTLGADADRVQVLLITVDPERDTPAIMREYVKAFDPRFEGLTGTLAQVRQTAGSFKAYFAKSPRPDGDYSMDHTAAFYLFDAKGQTRVLLNNSASNDVLVHDIRALL</sequence>
<protein>
    <submittedName>
        <fullName evidence="6">Cytochrome oxidase biogenesis protein Sco1/SenC/PrrC, putative copper metallochaperone</fullName>
    </submittedName>
</protein>
<feature type="binding site" evidence="3">
    <location>
        <position position="90"/>
    </location>
    <ligand>
        <name>Cu cation</name>
        <dbReference type="ChEBI" id="CHEBI:23378"/>
    </ligand>
</feature>
<evidence type="ECO:0000313" key="7">
    <source>
        <dbReference type="EMBL" id="SOE46480.1"/>
    </source>
</evidence>
<evidence type="ECO:0000313" key="8">
    <source>
        <dbReference type="Proteomes" id="UP000078558"/>
    </source>
</evidence>
<evidence type="ECO:0000259" key="5">
    <source>
        <dbReference type="PROSITE" id="PS51352"/>
    </source>
</evidence>
<gene>
    <name evidence="6" type="ORF">ODI_04115</name>
    <name evidence="7" type="ORF">ODI_R0317</name>
</gene>
<dbReference type="SUPFAM" id="SSF52833">
    <property type="entry name" value="Thioredoxin-like"/>
    <property type="match status" value="1"/>
</dbReference>
<dbReference type="STRING" id="1851544.ODI_04115"/>
<proteinExistence type="inferred from homology"/>
<keyword evidence="8" id="KW-1185">Reference proteome</keyword>
<evidence type="ECO:0000313" key="6">
    <source>
        <dbReference type="EMBL" id="SBT26342.1"/>
    </source>
</evidence>
<evidence type="ECO:0000256" key="2">
    <source>
        <dbReference type="ARBA" id="ARBA00023008"/>
    </source>
</evidence>
<dbReference type="EMBL" id="FLRC01000033">
    <property type="protein sequence ID" value="SBT26342.1"/>
    <property type="molecule type" value="Genomic_DNA"/>
</dbReference>
<evidence type="ECO:0000256" key="4">
    <source>
        <dbReference type="PIRSR" id="PIRSR603782-2"/>
    </source>
</evidence>
<accession>A0A1C3K4D2</accession>
<feature type="disulfide bond" description="Redox-active" evidence="4">
    <location>
        <begin position="86"/>
        <end position="90"/>
    </location>
</feature>
<keyword evidence="4" id="KW-1015">Disulfide bond</keyword>
<dbReference type="InterPro" id="IPR003782">
    <property type="entry name" value="SCO1/SenC"/>
</dbReference>
<dbReference type="PROSITE" id="PS51352">
    <property type="entry name" value="THIOREDOXIN_2"/>
    <property type="match status" value="1"/>
</dbReference>
<reference evidence="7 8" key="2">
    <citation type="submission" date="2017-08" db="EMBL/GenBank/DDBJ databases">
        <authorList>
            <person name="de Groot N.N."/>
        </authorList>
    </citation>
    <scope>NUCLEOTIDE SEQUENCE [LARGE SCALE GENOMIC DNA]</scope>
    <source>
        <strain evidence="7">Orrdi1</strain>
    </source>
</reference>
<dbReference type="PANTHER" id="PTHR12151:SF25">
    <property type="entry name" value="LINALOOL DEHYDRATASE_ISOMERASE DOMAIN-CONTAINING PROTEIN"/>
    <property type="match status" value="1"/>
</dbReference>
<comment type="similarity">
    <text evidence="1">Belongs to the SCO1/2 family.</text>
</comment>
<dbReference type="FunFam" id="3.40.30.10:FF:000013">
    <property type="entry name" value="Blast:Protein SCO1 homolog, mitochondrial"/>
    <property type="match status" value="1"/>
</dbReference>